<gene>
    <name evidence="2" type="ORF">WFZ86_19790</name>
</gene>
<evidence type="ECO:0008006" key="4">
    <source>
        <dbReference type="Google" id="ProtNLM"/>
    </source>
</evidence>
<evidence type="ECO:0000313" key="2">
    <source>
        <dbReference type="EMBL" id="MEM0578754.1"/>
    </source>
</evidence>
<reference evidence="2 3" key="1">
    <citation type="submission" date="2024-03" db="EMBL/GenBank/DDBJ databases">
        <title>Two novel species of the genus Flavobacterium exhibiting potentially degradation of complex polysaccharides.</title>
        <authorList>
            <person name="Lian X."/>
        </authorList>
    </citation>
    <scope>NUCLEOTIDE SEQUENCE [LARGE SCALE GENOMIC DNA]</scope>
    <source>
        <strain evidence="2 3">N6</strain>
    </source>
</reference>
<organism evidence="2 3">
    <name type="scientific">Flavobacterium polysaccharolyticum</name>
    <dbReference type="NCBI Taxonomy" id="3133148"/>
    <lineage>
        <taxon>Bacteria</taxon>
        <taxon>Pseudomonadati</taxon>
        <taxon>Bacteroidota</taxon>
        <taxon>Flavobacteriia</taxon>
        <taxon>Flavobacteriales</taxon>
        <taxon>Flavobacteriaceae</taxon>
        <taxon>Flavobacterium</taxon>
    </lineage>
</organism>
<feature type="chain" id="PRO_5047300075" description="Outer membrane lipoprotein-sorting protein" evidence="1">
    <location>
        <begin position="21"/>
        <end position="238"/>
    </location>
</feature>
<dbReference type="EMBL" id="JBCGDP010000038">
    <property type="protein sequence ID" value="MEM0578754.1"/>
    <property type="molecule type" value="Genomic_DNA"/>
</dbReference>
<protein>
    <recommendedName>
        <fullName evidence="4">Outer membrane lipoprotein-sorting protein</fullName>
    </recommendedName>
</protein>
<evidence type="ECO:0000313" key="3">
    <source>
        <dbReference type="Proteomes" id="UP001468798"/>
    </source>
</evidence>
<keyword evidence="3" id="KW-1185">Reference proteome</keyword>
<name>A0ABU9NU88_9FLAO</name>
<keyword evidence="1" id="KW-0732">Signal</keyword>
<feature type="signal peptide" evidence="1">
    <location>
        <begin position="1"/>
        <end position="20"/>
    </location>
</feature>
<evidence type="ECO:0000256" key="1">
    <source>
        <dbReference type="SAM" id="SignalP"/>
    </source>
</evidence>
<sequence length="238" mass="27907">MIYKKIFCVCLLFHCCFGNAQKVSDVFKKLGQQYSVAKPLQYQSKYILYKDFDSKKIEESYSGVFYKNSQNEVYMKIGDTEILNSKTVNLKISHSEKAIAISNPVPSYFGDFDMKPLLDLCKVDKFVDYKLYWEITMSMKPFSSLPYSKIIVRVSKTYLLLKQVFYYNTATNFSKDFRKPDVHYPRLEVVYTNYKRNAISPTIFNSSTYFTTPSKNTIVLAKRLKKYEIVDQRNNSNN</sequence>
<comment type="caution">
    <text evidence="2">The sequence shown here is derived from an EMBL/GenBank/DDBJ whole genome shotgun (WGS) entry which is preliminary data.</text>
</comment>
<accession>A0ABU9NU88</accession>
<proteinExistence type="predicted"/>
<dbReference type="RefSeq" id="WP_342693557.1">
    <property type="nucleotide sequence ID" value="NZ_JBCGDP010000038.1"/>
</dbReference>
<dbReference type="Proteomes" id="UP001468798">
    <property type="component" value="Unassembled WGS sequence"/>
</dbReference>